<dbReference type="PROSITE" id="PS00108">
    <property type="entry name" value="PROTEIN_KINASE_ST"/>
    <property type="match status" value="1"/>
</dbReference>
<evidence type="ECO:0000259" key="8">
    <source>
        <dbReference type="PROSITE" id="PS50011"/>
    </source>
</evidence>
<feature type="domain" description="Protein kinase" evidence="8">
    <location>
        <begin position="1"/>
        <end position="256"/>
    </location>
</feature>
<dbReference type="AlphaFoldDB" id="A0A2P4UN74"/>
<dbReference type="Proteomes" id="UP000242367">
    <property type="component" value="Unassembled WGS sequence"/>
</dbReference>
<dbReference type="PANTHER" id="PTHR43289">
    <property type="entry name" value="MITOGEN-ACTIVATED PROTEIN KINASE KINASE KINASE 20-RELATED"/>
    <property type="match status" value="1"/>
</dbReference>
<evidence type="ECO:0000256" key="7">
    <source>
        <dbReference type="SAM" id="Phobius"/>
    </source>
</evidence>
<dbReference type="InterPro" id="IPR011009">
    <property type="entry name" value="Kinase-like_dom_sf"/>
</dbReference>
<sequence>MGTVWRAHDEMLDREVAVKEVRLPGRLTAGERRLLCRRLLGEARATAALRHPGVVAIHDVVVEDGRPWIVMEFVHARSLHEIVRTEGPMHPVRAAKIGRAVLSVLRAAHGAGILHRDVKPSNVLVDDDGRVYLTDFGLATDARCGPSTDETIVAGIEGSPAFLAPERIRGEDAGAAADLWSLGVTLYTVVEGVSPYARPHALATMVAVLLGEHAPPRRAGALTPVLAALMCQDPGGRLTARDVDRLLADVARPPRLDPPVSWPQRLHVALSARRPRTGALATVAMFAVLAVVLGAWTARWDAVGQGDAALKTGSGGTVRAATYHEDAGYTIDVPAGWDRHASGDTVEWTDRAHARTLRILPARGDALAGLRRAERAALAAGGLPGYRRLRMAAVPGLGGAAAAWEFTWRGHVGGAPLPHALHSLHSRMPGFEFVFTAPDDRWTPGQREYDGILRTFRARN</sequence>
<evidence type="ECO:0000313" key="10">
    <source>
        <dbReference type="Proteomes" id="UP000242367"/>
    </source>
</evidence>
<keyword evidence="2" id="KW-0723">Serine/threonine-protein kinase</keyword>
<dbReference type="GO" id="GO:0004674">
    <property type="term" value="F:protein serine/threonine kinase activity"/>
    <property type="evidence" value="ECO:0007669"/>
    <property type="project" value="UniProtKB-KW"/>
</dbReference>
<dbReference type="PANTHER" id="PTHR43289:SF6">
    <property type="entry name" value="SERINE_THREONINE-PROTEIN KINASE NEKL-3"/>
    <property type="match status" value="1"/>
</dbReference>
<accession>A0A2P4UN74</accession>
<dbReference type="SUPFAM" id="SSF56112">
    <property type="entry name" value="Protein kinase-like (PK-like)"/>
    <property type="match status" value="1"/>
</dbReference>
<comment type="caution">
    <text evidence="9">The sequence shown here is derived from an EMBL/GenBank/DDBJ whole genome shotgun (WGS) entry which is preliminary data.</text>
</comment>
<dbReference type="Gene3D" id="3.30.200.20">
    <property type="entry name" value="Phosphorylase Kinase, domain 1"/>
    <property type="match status" value="1"/>
</dbReference>
<gene>
    <name evidence="9" type="primary">prkC_2</name>
    <name evidence="9" type="ORF">BTM25_09010</name>
</gene>
<dbReference type="EMBL" id="MTBP01000001">
    <property type="protein sequence ID" value="POM26500.1"/>
    <property type="molecule type" value="Genomic_DNA"/>
</dbReference>
<keyword evidence="7" id="KW-0472">Membrane</keyword>
<organism evidence="9 10">
    <name type="scientific">Actinomadura rubteroloni</name>
    <dbReference type="NCBI Taxonomy" id="1926885"/>
    <lineage>
        <taxon>Bacteria</taxon>
        <taxon>Bacillati</taxon>
        <taxon>Actinomycetota</taxon>
        <taxon>Actinomycetes</taxon>
        <taxon>Streptosporangiales</taxon>
        <taxon>Thermomonosporaceae</taxon>
        <taxon>Actinomadura</taxon>
    </lineage>
</organism>
<keyword evidence="5 9" id="KW-0418">Kinase</keyword>
<dbReference type="InterPro" id="IPR008271">
    <property type="entry name" value="Ser/Thr_kinase_AS"/>
</dbReference>
<keyword evidence="7" id="KW-0812">Transmembrane</keyword>
<dbReference type="GO" id="GO:0005524">
    <property type="term" value="F:ATP binding"/>
    <property type="evidence" value="ECO:0007669"/>
    <property type="project" value="UniProtKB-KW"/>
</dbReference>
<dbReference type="EC" id="2.7.11.1" evidence="1"/>
<evidence type="ECO:0000256" key="5">
    <source>
        <dbReference type="ARBA" id="ARBA00022777"/>
    </source>
</evidence>
<reference evidence="9 10" key="1">
    <citation type="journal article" date="2017" name="Chemistry">
        <title>Isolation, Biosynthesis and Chemical Modifications of Rubterolones A-F: Rare Tropolone Alkaloids from Actinomadura sp. 5-2.</title>
        <authorList>
            <person name="Guo H."/>
            <person name="Benndorf R."/>
            <person name="Leichnitz D."/>
            <person name="Klassen J.L."/>
            <person name="Vollmers J."/>
            <person name="Gorls H."/>
            <person name="Steinacker M."/>
            <person name="Weigel C."/>
            <person name="Dahse H.M."/>
            <person name="Kaster A.K."/>
            <person name="de Beer Z.W."/>
            <person name="Poulsen M."/>
            <person name="Beemelmanns C."/>
        </authorList>
    </citation>
    <scope>NUCLEOTIDE SEQUENCE [LARGE SCALE GENOMIC DNA]</scope>
    <source>
        <strain evidence="9 10">5-2</strain>
    </source>
</reference>
<evidence type="ECO:0000256" key="3">
    <source>
        <dbReference type="ARBA" id="ARBA00022679"/>
    </source>
</evidence>
<proteinExistence type="predicted"/>
<keyword evidence="3 9" id="KW-0808">Transferase</keyword>
<dbReference type="CDD" id="cd14014">
    <property type="entry name" value="STKc_PknB_like"/>
    <property type="match status" value="1"/>
</dbReference>
<dbReference type="PROSITE" id="PS50011">
    <property type="entry name" value="PROTEIN_KINASE_DOM"/>
    <property type="match status" value="1"/>
</dbReference>
<evidence type="ECO:0000313" key="9">
    <source>
        <dbReference type="EMBL" id="POM26500.1"/>
    </source>
</evidence>
<name>A0A2P4UN74_9ACTN</name>
<keyword evidence="6" id="KW-0067">ATP-binding</keyword>
<keyword evidence="7" id="KW-1133">Transmembrane helix</keyword>
<dbReference type="SMART" id="SM00220">
    <property type="entry name" value="S_TKc"/>
    <property type="match status" value="1"/>
</dbReference>
<evidence type="ECO:0000256" key="1">
    <source>
        <dbReference type="ARBA" id="ARBA00012513"/>
    </source>
</evidence>
<dbReference type="Pfam" id="PF00069">
    <property type="entry name" value="Pkinase"/>
    <property type="match status" value="1"/>
</dbReference>
<dbReference type="InterPro" id="IPR000719">
    <property type="entry name" value="Prot_kinase_dom"/>
</dbReference>
<keyword evidence="10" id="KW-1185">Reference proteome</keyword>
<evidence type="ECO:0000256" key="6">
    <source>
        <dbReference type="ARBA" id="ARBA00022840"/>
    </source>
</evidence>
<keyword evidence="4" id="KW-0547">Nucleotide-binding</keyword>
<protein>
    <recommendedName>
        <fullName evidence="1">non-specific serine/threonine protein kinase</fullName>
        <ecNumber evidence="1">2.7.11.1</ecNumber>
    </recommendedName>
</protein>
<feature type="transmembrane region" description="Helical" evidence="7">
    <location>
        <begin position="279"/>
        <end position="298"/>
    </location>
</feature>
<evidence type="ECO:0000256" key="2">
    <source>
        <dbReference type="ARBA" id="ARBA00022527"/>
    </source>
</evidence>
<evidence type="ECO:0000256" key="4">
    <source>
        <dbReference type="ARBA" id="ARBA00022741"/>
    </source>
</evidence>
<dbReference type="Gene3D" id="1.10.510.10">
    <property type="entry name" value="Transferase(Phosphotransferase) domain 1"/>
    <property type="match status" value="1"/>
</dbReference>